<dbReference type="Proteomes" id="UP000179807">
    <property type="component" value="Unassembled WGS sequence"/>
</dbReference>
<name>A0A1J4KAM1_9EUKA</name>
<organism evidence="2 3">
    <name type="scientific">Tritrichomonas foetus</name>
    <dbReference type="NCBI Taxonomy" id="1144522"/>
    <lineage>
        <taxon>Eukaryota</taxon>
        <taxon>Metamonada</taxon>
        <taxon>Parabasalia</taxon>
        <taxon>Tritrichomonadida</taxon>
        <taxon>Tritrichomonadidae</taxon>
        <taxon>Tritrichomonas</taxon>
    </lineage>
</organism>
<reference evidence="3" key="1">
    <citation type="submission" date="2016-10" db="EMBL/GenBank/DDBJ databases">
        <authorList>
            <person name="Benchimol M."/>
            <person name="Almeida L.G."/>
            <person name="Vasconcelos A.T."/>
            <person name="Perreira-Neves A."/>
            <person name="Rosa I.A."/>
            <person name="Tasca T."/>
            <person name="Bogo M.R."/>
            <person name="de Souza W."/>
        </authorList>
    </citation>
    <scope>NUCLEOTIDE SEQUENCE [LARGE SCALE GENOMIC DNA]</scope>
    <source>
        <strain evidence="3">K</strain>
    </source>
</reference>
<dbReference type="VEuPathDB" id="TrichDB:TRFO_22969"/>
<keyword evidence="3" id="KW-1185">Reference proteome</keyword>
<dbReference type="GeneID" id="94837586"/>
<gene>
    <name evidence="1" type="ORF">TRFO_22969</name>
    <name evidence="2" type="ORF">TRFO_22977</name>
</gene>
<dbReference type="RefSeq" id="XP_068361604.1">
    <property type="nucleotide sequence ID" value="XM_068502882.1"/>
</dbReference>
<dbReference type="AlphaFoldDB" id="A0A1J4KAM1"/>
<evidence type="ECO:0000313" key="3">
    <source>
        <dbReference type="Proteomes" id="UP000179807"/>
    </source>
</evidence>
<proteinExistence type="predicted"/>
<dbReference type="EMBL" id="MLAK01000666">
    <property type="protein sequence ID" value="OHT08473.1"/>
    <property type="molecule type" value="Genomic_DNA"/>
</dbReference>
<evidence type="ECO:0000313" key="1">
    <source>
        <dbReference type="EMBL" id="OHT08468.1"/>
    </source>
</evidence>
<reference evidence="2" key="2">
    <citation type="submission" date="2016-10" db="EMBL/GenBank/DDBJ databases">
        <authorList>
            <person name="de Groot N.N."/>
        </authorList>
    </citation>
    <scope>NUCLEOTIDE SEQUENCE [LARGE SCALE GENOMIC DNA]</scope>
    <source>
        <strain evidence="2">K</strain>
    </source>
</reference>
<dbReference type="VEuPathDB" id="TrichDB:TRFO_22977"/>
<comment type="caution">
    <text evidence="2">The sequence shown here is derived from an EMBL/GenBank/DDBJ whole genome shotgun (WGS) entry which is preliminary data.</text>
</comment>
<evidence type="ECO:0000313" key="2">
    <source>
        <dbReference type="EMBL" id="OHT08473.1"/>
    </source>
</evidence>
<sequence length="346" mass="40626">MCDIISYKSNEENIKNKRIDKVTFLSFLSENETSDEDNFKHESEEKEYFSHPNSTIEEIETFCWNTPRPTTPLSPKAMAFCFSLSLADGCFSCDPDVIADTFMSRSTSSYHTKKIQEFIDKWDEITGGNLQIGQNRTGLIRSRLEEATKGLNKKLSFLKYIGEMKQTFFLPSISFDPRKGNILHIEFSPERFYYGRRFKLSTNEEPYSMIVICDEEILENTIKRMIGIWDNNELEIEANEFNKYFFLMDCACIQEEKISINGKELIIGEKTEIPSTEQFYSYKTEIDLHDINGFFSPFFQYQIAMRRGWIKKQRKMKEKNQKISPIPRVIRDFWEVIRQSAIGGFD</sequence>
<dbReference type="EMBL" id="MLAK01000666">
    <property type="protein sequence ID" value="OHT08468.1"/>
    <property type="molecule type" value="Genomic_DNA"/>
</dbReference>
<protein>
    <submittedName>
        <fullName evidence="2">Uncharacterized protein</fullName>
    </submittedName>
</protein>
<accession>A0A1J4KAM1</accession>